<evidence type="ECO:0000313" key="1">
    <source>
        <dbReference type="EMBL" id="WAL59583.1"/>
    </source>
</evidence>
<keyword evidence="2" id="KW-1185">Reference proteome</keyword>
<dbReference type="Proteomes" id="UP001163152">
    <property type="component" value="Chromosome"/>
</dbReference>
<sequence length="193" mass="21401">MVRIDRFWGVVGISLSMAIASRSLEAFAQPAEVFLPHLQHIQEKMPPHQVMRLPREILLSGSGDLHPRDLIVKIFSSQSPPRLTIGLFTCESGPFPCLVGTLAAEAATSATAQRELARHQAMHLPITLAKDVRGYLQEGPNLQPLSDFSSVMWEQDGTIYTVRFLATERQNILFMARSMAIQPPIMSLQIASP</sequence>
<protein>
    <submittedName>
        <fullName evidence="1">Uncharacterized protein</fullName>
    </submittedName>
</protein>
<dbReference type="RefSeq" id="WP_268609377.1">
    <property type="nucleotide sequence ID" value="NZ_CP113797.1"/>
</dbReference>
<dbReference type="KEGG" id="tsin:OXH18_20800"/>
<accession>A0A9E9C7T8</accession>
<gene>
    <name evidence="1" type="ORF">OXH18_20800</name>
</gene>
<reference evidence="1" key="1">
    <citation type="submission" date="2022-12" db="EMBL/GenBank/DDBJ databases">
        <title>Polyphasic identification of a Novel Hot-Spring Cyanobacterium Ocullathermofonsia sinensis gen nov. sp. nov. and Genomic Insights on its Adaptations to the Thermal Habitat.</title>
        <authorList>
            <person name="Daroch M."/>
            <person name="Tang J."/>
            <person name="Jiang Y."/>
        </authorList>
    </citation>
    <scope>NUCLEOTIDE SEQUENCE</scope>
    <source>
        <strain evidence="1">PKUAC-SCTA174</strain>
    </source>
</reference>
<dbReference type="EMBL" id="CP113797">
    <property type="protein sequence ID" value="WAL59583.1"/>
    <property type="molecule type" value="Genomic_DNA"/>
</dbReference>
<proteinExistence type="predicted"/>
<organism evidence="1 2">
    <name type="scientific">Thermocoleostomius sinensis A174</name>
    <dbReference type="NCBI Taxonomy" id="2016057"/>
    <lineage>
        <taxon>Bacteria</taxon>
        <taxon>Bacillati</taxon>
        <taxon>Cyanobacteriota</taxon>
        <taxon>Cyanophyceae</taxon>
        <taxon>Oculatellales</taxon>
        <taxon>Oculatellaceae</taxon>
        <taxon>Thermocoleostomius</taxon>
    </lineage>
</organism>
<evidence type="ECO:0000313" key="2">
    <source>
        <dbReference type="Proteomes" id="UP001163152"/>
    </source>
</evidence>
<name>A0A9E9C7T8_9CYAN</name>
<dbReference type="AlphaFoldDB" id="A0A9E9C7T8"/>